<comment type="caution">
    <text evidence="1">The sequence shown here is derived from an EMBL/GenBank/DDBJ whole genome shotgun (WGS) entry which is preliminary data.</text>
</comment>
<evidence type="ECO:0000313" key="2">
    <source>
        <dbReference type="Proteomes" id="UP000050520"/>
    </source>
</evidence>
<gene>
    <name evidence="1" type="ORF">AN672_15005</name>
</gene>
<sequence>MPGDDIQHQHLVIRFLHNTFVFDINLFLYPSTTTAYRRGISDTCLITGLLRWQKKLHPCSFCIEPYIIAFLLTTHCC</sequence>
<organism evidence="1 2">
    <name type="scientific">Citrobacter freundii</name>
    <dbReference type="NCBI Taxonomy" id="546"/>
    <lineage>
        <taxon>Bacteria</taxon>
        <taxon>Pseudomonadati</taxon>
        <taxon>Pseudomonadota</taxon>
        <taxon>Gammaproteobacteria</taxon>
        <taxon>Enterobacterales</taxon>
        <taxon>Enterobacteriaceae</taxon>
        <taxon>Citrobacter</taxon>
        <taxon>Citrobacter freundii complex</taxon>
    </lineage>
</organism>
<evidence type="ECO:0000313" key="1">
    <source>
        <dbReference type="EMBL" id="KPR54646.1"/>
    </source>
</evidence>
<reference evidence="1 2" key="2">
    <citation type="journal article" date="2017" name="PLoS ONE">
        <title>Genomic and phenotypic characterisation of fluoroquinolone resistance mechanisms in Enterobacteriaceae in Durban, South Africa.</title>
        <authorList>
            <person name="Osei Sekyere J."/>
            <person name="Amoako D.G."/>
        </authorList>
    </citation>
    <scope>NUCLEOTIDE SEQUENCE [LARGE SCALE GENOMIC DNA]</scope>
    <source>
        <strain evidence="1 2">ST62:944112508</strain>
    </source>
</reference>
<protein>
    <submittedName>
        <fullName evidence="1">Uncharacterized protein</fullName>
    </submittedName>
</protein>
<name>A0AA40NJB3_CITFR</name>
<reference evidence="2" key="1">
    <citation type="submission" date="2015-09" db="EMBL/GenBank/DDBJ databases">
        <title>Prevalence of NDMs in South Africa.</title>
        <authorList>
            <person name="Osei Sekyere J."/>
            <person name="Govinden U."/>
            <person name="Essack S."/>
            <person name="Haldorsen B."/>
            <person name="Samuelsen O."/>
            <person name="Aasnaes B."/>
            <person name="Sundsfjord A."/>
        </authorList>
    </citation>
    <scope>NUCLEOTIDE SEQUENCE [LARGE SCALE GENOMIC DNA]</scope>
    <source>
        <strain evidence="2">ST62:944112508</strain>
    </source>
</reference>
<dbReference type="EMBL" id="LJEB01000064">
    <property type="protein sequence ID" value="KPR54646.1"/>
    <property type="molecule type" value="Genomic_DNA"/>
</dbReference>
<proteinExistence type="predicted"/>
<dbReference type="Proteomes" id="UP000050520">
    <property type="component" value="Unassembled WGS sequence"/>
</dbReference>
<dbReference type="AlphaFoldDB" id="A0AA40NJB3"/>
<accession>A0AA40NJB3</accession>